<gene>
    <name evidence="7" type="ORF">BCR32DRAFT_260609</name>
</gene>
<dbReference type="InterPro" id="IPR001680">
    <property type="entry name" value="WD40_rpt"/>
</dbReference>
<comment type="caution">
    <text evidence="7">The sequence shown here is derived from an EMBL/GenBank/DDBJ whole genome shotgun (WGS) entry which is preliminary data.</text>
</comment>
<dbReference type="Proteomes" id="UP000193944">
    <property type="component" value="Unassembled WGS sequence"/>
</dbReference>
<name>A0A1Y1XQ72_9FUNG</name>
<evidence type="ECO:0000313" key="8">
    <source>
        <dbReference type="Proteomes" id="UP000193944"/>
    </source>
</evidence>
<dbReference type="PRINTS" id="PR00320">
    <property type="entry name" value="GPROTEINBRPT"/>
</dbReference>
<evidence type="ECO:0000256" key="4">
    <source>
        <dbReference type="ARBA" id="ARBA00026184"/>
    </source>
</evidence>
<feature type="repeat" description="WD" evidence="5">
    <location>
        <begin position="396"/>
        <end position="437"/>
    </location>
</feature>
<dbReference type="GO" id="GO:0016607">
    <property type="term" value="C:nuclear speck"/>
    <property type="evidence" value="ECO:0007669"/>
    <property type="project" value="UniProtKB-SubCell"/>
</dbReference>
<keyword evidence="3" id="KW-0677">Repeat</keyword>
<protein>
    <recommendedName>
        <fullName evidence="4">WD40 repeat-containing protein SMU1</fullName>
    </recommendedName>
</protein>
<evidence type="ECO:0000259" key="6">
    <source>
        <dbReference type="Pfam" id="PF21889"/>
    </source>
</evidence>
<evidence type="ECO:0000313" key="7">
    <source>
        <dbReference type="EMBL" id="ORX87464.1"/>
    </source>
</evidence>
<keyword evidence="2 5" id="KW-0853">WD repeat</keyword>
<organism evidence="7 8">
    <name type="scientific">Anaeromyces robustus</name>
    <dbReference type="NCBI Taxonomy" id="1754192"/>
    <lineage>
        <taxon>Eukaryota</taxon>
        <taxon>Fungi</taxon>
        <taxon>Fungi incertae sedis</taxon>
        <taxon>Chytridiomycota</taxon>
        <taxon>Chytridiomycota incertae sedis</taxon>
        <taxon>Neocallimastigomycetes</taxon>
        <taxon>Neocallimastigales</taxon>
        <taxon>Neocallimastigaceae</taxon>
        <taxon>Anaeromyces</taxon>
    </lineage>
</organism>
<feature type="domain" description="TPR1-like CTLH-containing" evidence="6">
    <location>
        <begin position="55"/>
        <end position="162"/>
    </location>
</feature>
<feature type="repeat" description="WD" evidence="5">
    <location>
        <begin position="270"/>
        <end position="311"/>
    </location>
</feature>
<dbReference type="PANTHER" id="PTHR22848">
    <property type="entry name" value="WD40 REPEAT PROTEIN"/>
    <property type="match status" value="1"/>
</dbReference>
<dbReference type="GO" id="GO:0000398">
    <property type="term" value="P:mRNA splicing, via spliceosome"/>
    <property type="evidence" value="ECO:0007669"/>
    <property type="project" value="InterPro"/>
</dbReference>
<dbReference type="OrthoDB" id="674604at2759"/>
<dbReference type="Pfam" id="PF00400">
    <property type="entry name" value="WD40"/>
    <property type="match status" value="7"/>
</dbReference>
<evidence type="ECO:0000256" key="1">
    <source>
        <dbReference type="ARBA" id="ARBA00004324"/>
    </source>
</evidence>
<dbReference type="Pfam" id="PF21889">
    <property type="entry name" value="TPR1-like_2nd"/>
    <property type="match status" value="1"/>
</dbReference>
<dbReference type="InterPro" id="IPR019775">
    <property type="entry name" value="WD40_repeat_CS"/>
</dbReference>
<accession>A0A1Y1XQ72</accession>
<dbReference type="InterPro" id="IPR020472">
    <property type="entry name" value="WD40_PAC1"/>
</dbReference>
<dbReference type="InterPro" id="IPR045184">
    <property type="entry name" value="SMU1"/>
</dbReference>
<dbReference type="InterPro" id="IPR054080">
    <property type="entry name" value="TPR1-like_2nd"/>
</dbReference>
<reference evidence="7 8" key="1">
    <citation type="submission" date="2016-08" db="EMBL/GenBank/DDBJ databases">
        <title>A Parts List for Fungal Cellulosomes Revealed by Comparative Genomics.</title>
        <authorList>
            <consortium name="DOE Joint Genome Institute"/>
            <person name="Haitjema C.H."/>
            <person name="Gilmore S.P."/>
            <person name="Henske J.K."/>
            <person name="Solomon K.V."/>
            <person name="De Groot R."/>
            <person name="Kuo A."/>
            <person name="Mondo S.J."/>
            <person name="Salamov A.A."/>
            <person name="Labutti K."/>
            <person name="Zhao Z."/>
            <person name="Chiniquy J."/>
            <person name="Barry K."/>
            <person name="Brewer H.M."/>
            <person name="Purvine S.O."/>
            <person name="Wright A.T."/>
            <person name="Boxma B."/>
            <person name="Van Alen T."/>
            <person name="Hackstein J.H."/>
            <person name="Baker S.E."/>
            <person name="Grigoriev I.V."/>
            <person name="O'Malley M.A."/>
        </authorList>
    </citation>
    <scope>NUCLEOTIDE SEQUENCE [LARGE SCALE GENOMIC DNA]</scope>
    <source>
        <strain evidence="7 8">S4</strain>
    </source>
</reference>
<reference evidence="7 8" key="2">
    <citation type="submission" date="2016-08" db="EMBL/GenBank/DDBJ databases">
        <title>Pervasive Adenine N6-methylation of Active Genes in Fungi.</title>
        <authorList>
            <consortium name="DOE Joint Genome Institute"/>
            <person name="Mondo S.J."/>
            <person name="Dannebaum R.O."/>
            <person name="Kuo R.C."/>
            <person name="Labutti K."/>
            <person name="Haridas S."/>
            <person name="Kuo A."/>
            <person name="Salamov A."/>
            <person name="Ahrendt S.R."/>
            <person name="Lipzen A."/>
            <person name="Sullivan W."/>
            <person name="Andreopoulos W.B."/>
            <person name="Clum A."/>
            <person name="Lindquist E."/>
            <person name="Daum C."/>
            <person name="Ramamoorthy G.K."/>
            <person name="Gryganskyi A."/>
            <person name="Culley D."/>
            <person name="Magnuson J.K."/>
            <person name="James T.Y."/>
            <person name="O'Malley M.A."/>
            <person name="Stajich J.E."/>
            <person name="Spatafora J.W."/>
            <person name="Visel A."/>
            <person name="Grigoriev I.V."/>
        </authorList>
    </citation>
    <scope>NUCLEOTIDE SEQUENCE [LARGE SCALE GENOMIC DNA]</scope>
    <source>
        <strain evidence="7 8">S4</strain>
    </source>
</reference>
<dbReference type="InterPro" id="IPR015943">
    <property type="entry name" value="WD40/YVTN_repeat-like_dom_sf"/>
</dbReference>
<dbReference type="EMBL" id="MCFG01000008">
    <property type="protein sequence ID" value="ORX87464.1"/>
    <property type="molecule type" value="Genomic_DNA"/>
</dbReference>
<dbReference type="PROSITE" id="PS50082">
    <property type="entry name" value="WD_REPEATS_2"/>
    <property type="match status" value="7"/>
</dbReference>
<dbReference type="AlphaFoldDB" id="A0A1Y1XQ72"/>
<feature type="repeat" description="WD" evidence="5">
    <location>
        <begin position="482"/>
        <end position="513"/>
    </location>
</feature>
<proteinExistence type="predicted"/>
<comment type="subcellular location">
    <subcellularLocation>
        <location evidence="1">Nucleus speckle</location>
    </subcellularLocation>
</comment>
<dbReference type="PROSITE" id="PS50294">
    <property type="entry name" value="WD_REPEATS_REGION"/>
    <property type="match status" value="6"/>
</dbReference>
<feature type="repeat" description="WD" evidence="5">
    <location>
        <begin position="227"/>
        <end position="269"/>
    </location>
</feature>
<feature type="repeat" description="WD" evidence="5">
    <location>
        <begin position="312"/>
        <end position="353"/>
    </location>
</feature>
<keyword evidence="8" id="KW-1185">Reference proteome</keyword>
<dbReference type="SUPFAM" id="SSF50978">
    <property type="entry name" value="WD40 repeat-like"/>
    <property type="match status" value="1"/>
</dbReference>
<evidence type="ECO:0000256" key="3">
    <source>
        <dbReference type="ARBA" id="ARBA00022737"/>
    </source>
</evidence>
<dbReference type="PROSITE" id="PS00678">
    <property type="entry name" value="WD_REPEATS_1"/>
    <property type="match status" value="4"/>
</dbReference>
<feature type="repeat" description="WD" evidence="5">
    <location>
        <begin position="354"/>
        <end position="395"/>
    </location>
</feature>
<sequence>MYDIDSPKLKDEIIQMIIQYLHDEGYQASKMTVHDEAIVKWYEREELHEEAQKAKKAILEGAWSELEKIQLKPLVKNHNIFLYEVYKQQYLEYIENHDIQKALNFLNKKLKPLEHLQKTPDEFCNLCYLLTAKSVHDSPAFKSWEGIGPSREKLADQFQSMVYYAVSDKENPNENHLPPNRLLTLIKQALAYQVESSRYHPKVKPKITTLFEDYTSFIIPNTYKKTFIGHERNIKCVAFAGKKGSKIISGSSDNTCRVWNTETAQCLGVLEGHTSRVWDISSNQSGTILASASADGTTKLWDLEKMVCTATLTENGNDIYSVNFHSSENYIVNAGYDKTIQLYDISTGQLIKKFIGHQLSVSQAIFNPIGNLIISGSKDNTIKFWDVSSGLCIKTISSYLGEISSVDISSDGKYMISCSKDNSNRLWDVRMIRPVRRFRGHQNTSKNFIRASFLNDSLIVGGSEDGIIYIWDTDTGDLIQKLRGHSETVYCSVWNSNQSMLCSCSDDNTLKTWWYDESKPLYDEAVPLK</sequence>
<evidence type="ECO:0000256" key="5">
    <source>
        <dbReference type="PROSITE-ProRule" id="PRU00221"/>
    </source>
</evidence>
<dbReference type="STRING" id="1754192.A0A1Y1XQ72"/>
<dbReference type="InterPro" id="IPR036322">
    <property type="entry name" value="WD40_repeat_dom_sf"/>
</dbReference>
<dbReference type="CDD" id="cd00200">
    <property type="entry name" value="WD40"/>
    <property type="match status" value="1"/>
</dbReference>
<dbReference type="SMART" id="SM00320">
    <property type="entry name" value="WD40"/>
    <property type="match status" value="7"/>
</dbReference>
<dbReference type="Gene3D" id="2.130.10.10">
    <property type="entry name" value="YVTN repeat-like/Quinoprotein amine dehydrogenase"/>
    <property type="match status" value="2"/>
</dbReference>
<evidence type="ECO:0000256" key="2">
    <source>
        <dbReference type="ARBA" id="ARBA00022574"/>
    </source>
</evidence>
<feature type="repeat" description="WD" evidence="5">
    <location>
        <begin position="455"/>
        <end position="481"/>
    </location>
</feature>